<sequence>VSNRKQYQKEISLYSIIFHSCFPNARYQVLADHSMILRATQNVSKGDELTISYLPIYQPTFRRRMKLKNNWMFDCLCERCRDPTGLNCKECRKGTVLPKDSTGPMDCTDCNFSTSSSSVSNTILVFENNIELFLDEEPSSIEFKIESWKDVLHPNHYLIFLLQRRLLDNIVSRGSLDSRENLERILSLAQNIFKVIDRLEPGMSSTRGRILKQIHKPSLLLAQMDLNEEKDQLKGVHASNKEHYKEHEDCRAVPGRLWTCRLQ</sequence>
<feature type="non-terminal residue" evidence="2">
    <location>
        <position position="1"/>
    </location>
</feature>
<name>A0A7T8K8Y9_CALRO</name>
<dbReference type="InterPro" id="IPR011990">
    <property type="entry name" value="TPR-like_helical_dom_sf"/>
</dbReference>
<feature type="domain" description="SET" evidence="1">
    <location>
        <begin position="12"/>
        <end position="53"/>
    </location>
</feature>
<dbReference type="PANTHER" id="PTHR46455">
    <property type="entry name" value="SET AND MYND DOMAIN CONTAINING, ARTHROPOD-SPECIFIC, MEMBER 4, ISOFORM A"/>
    <property type="match status" value="1"/>
</dbReference>
<gene>
    <name evidence="2" type="ORF">FKW44_010369</name>
</gene>
<dbReference type="InterPro" id="IPR046341">
    <property type="entry name" value="SET_dom_sf"/>
</dbReference>
<proteinExistence type="predicted"/>
<evidence type="ECO:0000313" key="2">
    <source>
        <dbReference type="EMBL" id="QQP49631.1"/>
    </source>
</evidence>
<dbReference type="Pfam" id="PF00856">
    <property type="entry name" value="SET"/>
    <property type="match status" value="1"/>
</dbReference>
<keyword evidence="3" id="KW-1185">Reference proteome</keyword>
<dbReference type="CDD" id="cd20071">
    <property type="entry name" value="SET_SMYD"/>
    <property type="match status" value="1"/>
</dbReference>
<protein>
    <recommendedName>
        <fullName evidence="1">SET domain-containing protein</fullName>
    </recommendedName>
</protein>
<reference evidence="3" key="1">
    <citation type="submission" date="2021-01" db="EMBL/GenBank/DDBJ databases">
        <title>Caligus Genome Assembly.</title>
        <authorList>
            <person name="Gallardo-Escarate C."/>
        </authorList>
    </citation>
    <scope>NUCLEOTIDE SEQUENCE [LARGE SCALE GENOMIC DNA]</scope>
</reference>
<dbReference type="PANTHER" id="PTHR46455:SF1">
    <property type="entry name" value="SET AND MYND DOMAIN CONTAINING, ARTHROPOD-SPECIFIC, MEMBER 2"/>
    <property type="match status" value="1"/>
</dbReference>
<evidence type="ECO:0000313" key="3">
    <source>
        <dbReference type="Proteomes" id="UP000595437"/>
    </source>
</evidence>
<dbReference type="SUPFAM" id="SSF82199">
    <property type="entry name" value="SET domain"/>
    <property type="match status" value="1"/>
</dbReference>
<dbReference type="AlphaFoldDB" id="A0A7T8K8Y9"/>
<dbReference type="InterPro" id="IPR001214">
    <property type="entry name" value="SET_dom"/>
</dbReference>
<dbReference type="OrthoDB" id="5945798at2759"/>
<evidence type="ECO:0000259" key="1">
    <source>
        <dbReference type="Pfam" id="PF00856"/>
    </source>
</evidence>
<dbReference type="Proteomes" id="UP000595437">
    <property type="component" value="Chromosome 6"/>
</dbReference>
<organism evidence="2 3">
    <name type="scientific">Caligus rogercresseyi</name>
    <name type="common">Sea louse</name>
    <dbReference type="NCBI Taxonomy" id="217165"/>
    <lineage>
        <taxon>Eukaryota</taxon>
        <taxon>Metazoa</taxon>
        <taxon>Ecdysozoa</taxon>
        <taxon>Arthropoda</taxon>
        <taxon>Crustacea</taxon>
        <taxon>Multicrustacea</taxon>
        <taxon>Hexanauplia</taxon>
        <taxon>Copepoda</taxon>
        <taxon>Siphonostomatoida</taxon>
        <taxon>Caligidae</taxon>
        <taxon>Caligus</taxon>
    </lineage>
</organism>
<dbReference type="Gene3D" id="1.25.40.10">
    <property type="entry name" value="Tetratricopeptide repeat domain"/>
    <property type="match status" value="1"/>
</dbReference>
<dbReference type="EMBL" id="CP045895">
    <property type="protein sequence ID" value="QQP49631.1"/>
    <property type="molecule type" value="Genomic_DNA"/>
</dbReference>
<dbReference type="GO" id="GO:0008170">
    <property type="term" value="F:N-methyltransferase activity"/>
    <property type="evidence" value="ECO:0007669"/>
    <property type="project" value="UniProtKB-ARBA"/>
</dbReference>
<dbReference type="InterPro" id="IPR053010">
    <property type="entry name" value="SET_SmydA-8"/>
</dbReference>
<dbReference type="GO" id="GO:0008757">
    <property type="term" value="F:S-adenosylmethionine-dependent methyltransferase activity"/>
    <property type="evidence" value="ECO:0007669"/>
    <property type="project" value="UniProtKB-ARBA"/>
</dbReference>
<accession>A0A7T8K8Y9</accession>
<dbReference type="Gene3D" id="2.170.270.10">
    <property type="entry name" value="SET domain"/>
    <property type="match status" value="1"/>
</dbReference>
<dbReference type="GO" id="GO:0008276">
    <property type="term" value="F:protein methyltransferase activity"/>
    <property type="evidence" value="ECO:0007669"/>
    <property type="project" value="UniProtKB-ARBA"/>
</dbReference>